<dbReference type="Proteomes" id="UP000011682">
    <property type="component" value="Unassembled WGS sequence"/>
</dbReference>
<name>S9PNV2_CYSF2</name>
<feature type="compositionally biased region" description="Gly residues" evidence="1">
    <location>
        <begin position="259"/>
        <end position="268"/>
    </location>
</feature>
<feature type="chain" id="PRO_5004567633" description="Bacterial Ig-like domain-containing protein" evidence="2">
    <location>
        <begin position="25"/>
        <end position="667"/>
    </location>
</feature>
<evidence type="ECO:0000313" key="5">
    <source>
        <dbReference type="Proteomes" id="UP000011682"/>
    </source>
</evidence>
<evidence type="ECO:0000313" key="4">
    <source>
        <dbReference type="EMBL" id="EPX64691.1"/>
    </source>
</evidence>
<organism evidence="4 5">
    <name type="scientific">Cystobacter fuscus (strain ATCC 25194 / DSM 2262 / NBRC 100088 / M29)</name>
    <dbReference type="NCBI Taxonomy" id="1242864"/>
    <lineage>
        <taxon>Bacteria</taxon>
        <taxon>Pseudomonadati</taxon>
        <taxon>Myxococcota</taxon>
        <taxon>Myxococcia</taxon>
        <taxon>Myxococcales</taxon>
        <taxon>Cystobacterineae</taxon>
        <taxon>Archangiaceae</taxon>
        <taxon>Cystobacter</taxon>
    </lineage>
</organism>
<gene>
    <name evidence="4" type="ORF">D187_000113</name>
</gene>
<protein>
    <recommendedName>
        <fullName evidence="3">Bacterial Ig-like domain-containing protein</fullName>
    </recommendedName>
</protein>
<accession>S9PNV2</accession>
<dbReference type="NCBIfam" id="NF047640">
    <property type="entry name" value="gliding_AgmC_N"/>
    <property type="match status" value="1"/>
</dbReference>
<dbReference type="eggNOG" id="COG2885">
    <property type="taxonomic scope" value="Bacteria"/>
</dbReference>
<comment type="caution">
    <text evidence="4">The sequence shown here is derived from an EMBL/GenBank/DDBJ whole genome shotgun (WGS) entry which is preliminary data.</text>
</comment>
<evidence type="ECO:0000259" key="3">
    <source>
        <dbReference type="Pfam" id="PF19077"/>
    </source>
</evidence>
<dbReference type="RefSeq" id="WP_020917695.1">
    <property type="nucleotide sequence ID" value="NZ_ANAH02000001.1"/>
</dbReference>
<dbReference type="EMBL" id="ANAH02000001">
    <property type="protein sequence ID" value="EPX64691.1"/>
    <property type="molecule type" value="Genomic_DNA"/>
</dbReference>
<dbReference type="InterPro" id="IPR013783">
    <property type="entry name" value="Ig-like_fold"/>
</dbReference>
<dbReference type="Gene3D" id="2.60.40.10">
    <property type="entry name" value="Immunoglobulins"/>
    <property type="match status" value="1"/>
</dbReference>
<proteinExistence type="predicted"/>
<keyword evidence="5" id="KW-1185">Reference proteome</keyword>
<feature type="compositionally biased region" description="Basic and acidic residues" evidence="1">
    <location>
        <begin position="271"/>
        <end position="280"/>
    </location>
</feature>
<dbReference type="Pfam" id="PF19077">
    <property type="entry name" value="Big_13"/>
    <property type="match status" value="1"/>
</dbReference>
<feature type="domain" description="Bacterial Ig-like" evidence="3">
    <location>
        <begin position="459"/>
        <end position="542"/>
    </location>
</feature>
<feature type="region of interest" description="Disordered" evidence="1">
    <location>
        <begin position="259"/>
        <end position="282"/>
    </location>
</feature>
<sequence>MTPFMRKWLPAVGLLALGPLLARAEPDTFGLGSGRDGALTVTGSNTVINAYAPLTAPAARKATSLEVGACLADTCFAQGDLVLVYQVSGLSPAPASGDPGPVDVNTSGAGRWEFARLAEVTPSTLRLTAPLVQDYPANLSQVIRVPEYTTVTVPAGGSLTAARWNGSVGGVVAFLATDEVNNQGSISARDSGFRGGQYVANEWVTRGCIELDEGVPNGAQKGEGLAGVSRYGASQTGRGNVANGAGGGICFRSGGGGGGNGGSGGQGGRSDANDGGRDVGGKGGAAVSAPLLTRLLFGGGGGAGHGPSTSFGGSGGAGGGAVFLRARQLMGGGVLDASGGLGGSAYEGSGGGGAGGALYVRIVRSAGCHIAAVTGGIGGSSPTPRVGPGGGGGGGQALFQSEPGASCEILSMGSSPGAQQDASAYSYGAQAGVNSTPIKLAYGFIIPTPPTVVTPPNGTITNNVRPRITGTSALYPQRASPNTEILLLIDGEEVGRVLSDASGSFSFALPQDLAEGSHTVRAVAAVDAVQSLDSTPSTFLVDITPPDTFVSGPQGTIHEHNPRFEFGSSEETVTYTCSLDGGAFNPCPASGIFTDVPDGSHTVRVRSRDRAGNEDDSPASWHFRVAAADRASIGDGFGCSAPGRDTSMLWLSLCALAVGLRRRHLGR</sequence>
<dbReference type="InterPro" id="IPR044016">
    <property type="entry name" value="Big_13"/>
</dbReference>
<evidence type="ECO:0000256" key="1">
    <source>
        <dbReference type="SAM" id="MobiDB-lite"/>
    </source>
</evidence>
<keyword evidence="2" id="KW-0732">Signal</keyword>
<reference evidence="4" key="1">
    <citation type="submission" date="2013-05" db="EMBL/GenBank/DDBJ databases">
        <title>Genome assembly of Cystobacter fuscus DSM 2262.</title>
        <authorList>
            <person name="Sharma G."/>
            <person name="Khatri I."/>
            <person name="Kaur C."/>
            <person name="Mayilraj S."/>
            <person name="Subramanian S."/>
        </authorList>
    </citation>
    <scope>NUCLEOTIDE SEQUENCE [LARGE SCALE GENOMIC DNA]</scope>
    <source>
        <strain evidence="4">DSM 2262</strain>
    </source>
</reference>
<evidence type="ECO:0000256" key="2">
    <source>
        <dbReference type="SAM" id="SignalP"/>
    </source>
</evidence>
<dbReference type="AlphaFoldDB" id="S9PNV2"/>
<feature type="signal peptide" evidence="2">
    <location>
        <begin position="1"/>
        <end position="24"/>
    </location>
</feature>
<dbReference type="InterPro" id="IPR058184">
    <property type="entry name" value="AgmC-like_N"/>
</dbReference>